<dbReference type="RefSeq" id="WP_133378979.1">
    <property type="nucleotide sequence ID" value="NZ_FMUH01000001.1"/>
</dbReference>
<evidence type="ECO:0000313" key="6">
    <source>
        <dbReference type="Proteomes" id="UP000198981"/>
    </source>
</evidence>
<dbReference type="PANTHER" id="PTHR38011">
    <property type="entry name" value="DIHYDROFOLATE REDUCTASE FAMILY PROTEIN (AFU_ORTHOLOGUE AFUA_8G06820)"/>
    <property type="match status" value="1"/>
</dbReference>
<name>A0A1G4XFF3_9ACTN</name>
<accession>A0A1G4XFF3</accession>
<dbReference type="InterPro" id="IPR002734">
    <property type="entry name" value="RibDG_C"/>
</dbReference>
<keyword evidence="2" id="KW-0521">NADP</keyword>
<evidence type="ECO:0000256" key="3">
    <source>
        <dbReference type="ARBA" id="ARBA00023002"/>
    </source>
</evidence>
<dbReference type="PANTHER" id="PTHR38011:SF7">
    <property type="entry name" value="2,5-DIAMINO-6-RIBOSYLAMINO-4(3H)-PYRIMIDINONE 5'-PHOSPHATE REDUCTASE"/>
    <property type="match status" value="1"/>
</dbReference>
<gene>
    <name evidence="5" type="ORF">SAMN03159343_0662</name>
</gene>
<dbReference type="EMBL" id="FMUH01000001">
    <property type="protein sequence ID" value="SCX39408.1"/>
    <property type="molecule type" value="Genomic_DNA"/>
</dbReference>
<evidence type="ECO:0000313" key="5">
    <source>
        <dbReference type="EMBL" id="SCX39408.1"/>
    </source>
</evidence>
<keyword evidence="3" id="KW-0560">Oxidoreductase</keyword>
<dbReference type="InterPro" id="IPR024072">
    <property type="entry name" value="DHFR-like_dom_sf"/>
</dbReference>
<dbReference type="OrthoDB" id="5243299at2"/>
<dbReference type="GO" id="GO:0008703">
    <property type="term" value="F:5-amino-6-(5-phosphoribosylamino)uracil reductase activity"/>
    <property type="evidence" value="ECO:0007669"/>
    <property type="project" value="InterPro"/>
</dbReference>
<feature type="domain" description="Bacterial bifunctional deaminase-reductase C-terminal" evidence="4">
    <location>
        <begin position="28"/>
        <end position="227"/>
    </location>
</feature>
<comment type="pathway">
    <text evidence="1">Cofactor biosynthesis; riboflavin biosynthesis.</text>
</comment>
<keyword evidence="6" id="KW-1185">Reference proteome</keyword>
<dbReference type="InterPro" id="IPR050765">
    <property type="entry name" value="Riboflavin_Biosynth_HTPR"/>
</dbReference>
<dbReference type="Gene3D" id="3.40.430.10">
    <property type="entry name" value="Dihydrofolate Reductase, subunit A"/>
    <property type="match status" value="1"/>
</dbReference>
<dbReference type="STRING" id="1960309.SAMN03159343_0662"/>
<evidence type="ECO:0000256" key="2">
    <source>
        <dbReference type="ARBA" id="ARBA00022857"/>
    </source>
</evidence>
<dbReference type="Proteomes" id="UP000198981">
    <property type="component" value="Unassembled WGS sequence"/>
</dbReference>
<reference evidence="6" key="1">
    <citation type="submission" date="2016-10" db="EMBL/GenBank/DDBJ databases">
        <authorList>
            <person name="Varghese N."/>
            <person name="Submissions S."/>
        </authorList>
    </citation>
    <scope>NUCLEOTIDE SEQUENCE [LARGE SCALE GENOMIC DNA]</scope>
    <source>
        <strain evidence="6">DSM 45722</strain>
    </source>
</reference>
<dbReference type="Pfam" id="PF01872">
    <property type="entry name" value="RibD_C"/>
    <property type="match status" value="1"/>
</dbReference>
<sequence length="244" mass="25545">MHLVHPAPSRPVSGDDLLDAYPWPDEGRWVRAMMVTTLDGAAAGRDGLSGSISSSVDGEVFDAVRRLADAVLVGAGTLRAEEYGPMRAKDADAGRRAAAGQAPAPRIAVVSGSLDLPWSLPVWAGSTVGPLVLTGPSPDPEALATAREHAEVAVLEDLEPATLLAALETRGLRRIVCEGGPSLLEAVVAADLLDEADITLSPMFAGTSTTPRTDGPDEVARFDLVHLITAEGFVMARYTRPGHR</sequence>
<dbReference type="GO" id="GO:0009231">
    <property type="term" value="P:riboflavin biosynthetic process"/>
    <property type="evidence" value="ECO:0007669"/>
    <property type="project" value="InterPro"/>
</dbReference>
<evidence type="ECO:0000259" key="4">
    <source>
        <dbReference type="Pfam" id="PF01872"/>
    </source>
</evidence>
<organism evidence="5 6">
    <name type="scientific">Klenkia marina</name>
    <dbReference type="NCBI Taxonomy" id="1960309"/>
    <lineage>
        <taxon>Bacteria</taxon>
        <taxon>Bacillati</taxon>
        <taxon>Actinomycetota</taxon>
        <taxon>Actinomycetes</taxon>
        <taxon>Geodermatophilales</taxon>
        <taxon>Geodermatophilaceae</taxon>
        <taxon>Klenkia</taxon>
    </lineage>
</organism>
<evidence type="ECO:0000256" key="1">
    <source>
        <dbReference type="ARBA" id="ARBA00005104"/>
    </source>
</evidence>
<proteinExistence type="predicted"/>
<dbReference type="SUPFAM" id="SSF53597">
    <property type="entry name" value="Dihydrofolate reductase-like"/>
    <property type="match status" value="1"/>
</dbReference>
<protein>
    <submittedName>
        <fullName evidence="5">Pyrimidine reductase, riboflavin biosynthesis</fullName>
    </submittedName>
</protein>
<dbReference type="AlphaFoldDB" id="A0A1G4XFF3"/>